<keyword evidence="2" id="KW-1133">Transmembrane helix</keyword>
<feature type="compositionally biased region" description="Basic and acidic residues" evidence="1">
    <location>
        <begin position="1"/>
        <end position="18"/>
    </location>
</feature>
<evidence type="ECO:0000313" key="3">
    <source>
        <dbReference type="EMBL" id="NEC93011.1"/>
    </source>
</evidence>
<feature type="region of interest" description="Disordered" evidence="1">
    <location>
        <begin position="1"/>
        <end position="54"/>
    </location>
</feature>
<feature type="transmembrane region" description="Helical" evidence="2">
    <location>
        <begin position="61"/>
        <end position="82"/>
    </location>
</feature>
<feature type="transmembrane region" description="Helical" evidence="2">
    <location>
        <begin position="94"/>
        <end position="114"/>
    </location>
</feature>
<keyword evidence="2" id="KW-0472">Membrane</keyword>
<feature type="non-terminal residue" evidence="3">
    <location>
        <position position="115"/>
    </location>
</feature>
<keyword evidence="2" id="KW-0812">Transmembrane</keyword>
<evidence type="ECO:0000256" key="1">
    <source>
        <dbReference type="SAM" id="MobiDB-lite"/>
    </source>
</evidence>
<name>A0A6B3C8B0_9ACTN</name>
<protein>
    <submittedName>
        <fullName evidence="3">Ubiquinol-cytochrome C reductase</fullName>
    </submittedName>
</protein>
<dbReference type="AlphaFoldDB" id="A0A6B3C8B0"/>
<dbReference type="EMBL" id="JAAGLU010000401">
    <property type="protein sequence ID" value="NEC93011.1"/>
    <property type="molecule type" value="Genomic_DNA"/>
</dbReference>
<sequence length="115" mass="12232">MSTTHDHGHDELEPRDTAGSDLALRQGDDAVDKFENPGFGPHRPRRSDVEPEANKRAERQVVALFTISILGTIGFVAAYFALPPGETIASMRVSNLALGLGLAFALLGIGLAAVH</sequence>
<evidence type="ECO:0000256" key="2">
    <source>
        <dbReference type="SAM" id="Phobius"/>
    </source>
</evidence>
<gene>
    <name evidence="3" type="ORF">G3I71_46455</name>
</gene>
<reference evidence="3" key="1">
    <citation type="submission" date="2020-01" db="EMBL/GenBank/DDBJ databases">
        <title>Insect and environment-associated Actinomycetes.</title>
        <authorList>
            <person name="Currrie C."/>
            <person name="Chevrette M."/>
            <person name="Carlson C."/>
            <person name="Stubbendieck R."/>
            <person name="Wendt-Pienkowski E."/>
        </authorList>
    </citation>
    <scope>NUCLEOTIDE SEQUENCE</scope>
    <source>
        <strain evidence="3">SID12501</strain>
    </source>
</reference>
<feature type="compositionally biased region" description="Basic and acidic residues" evidence="1">
    <location>
        <begin position="26"/>
        <end position="35"/>
    </location>
</feature>
<accession>A0A6B3C8B0</accession>
<proteinExistence type="predicted"/>
<organism evidence="3">
    <name type="scientific">Streptomyces sp. SID12501</name>
    <dbReference type="NCBI Taxonomy" id="2706042"/>
    <lineage>
        <taxon>Bacteria</taxon>
        <taxon>Bacillati</taxon>
        <taxon>Actinomycetota</taxon>
        <taxon>Actinomycetes</taxon>
        <taxon>Kitasatosporales</taxon>
        <taxon>Streptomycetaceae</taxon>
        <taxon>Streptomyces</taxon>
    </lineage>
</organism>
<comment type="caution">
    <text evidence="3">The sequence shown here is derived from an EMBL/GenBank/DDBJ whole genome shotgun (WGS) entry which is preliminary data.</text>
</comment>